<organism evidence="8 9">
    <name type="scientific">Phycomyces blakesleeanus (strain ATCC 8743b / DSM 1359 / FGSC 10004 / NBRC 33097 / NRRL 1555)</name>
    <dbReference type="NCBI Taxonomy" id="763407"/>
    <lineage>
        <taxon>Eukaryota</taxon>
        <taxon>Fungi</taxon>
        <taxon>Fungi incertae sedis</taxon>
        <taxon>Mucoromycota</taxon>
        <taxon>Mucoromycotina</taxon>
        <taxon>Mucoromycetes</taxon>
        <taxon>Mucorales</taxon>
        <taxon>Phycomycetaceae</taxon>
        <taxon>Phycomyces</taxon>
    </lineage>
</organism>
<dbReference type="InterPro" id="IPR013655">
    <property type="entry name" value="PAS_fold_3"/>
</dbReference>
<dbReference type="Proteomes" id="UP000077315">
    <property type="component" value="Unassembled WGS sequence"/>
</dbReference>
<proteinExistence type="predicted"/>
<dbReference type="InterPro" id="IPR000679">
    <property type="entry name" value="Znf_GATA"/>
</dbReference>
<sequence>MESARQPQPLSFIMEPSGPTQALVPKPPTTVQAEFTRRKNWSQSILDELRDVVHVLSPKFKILYCSPASSEFLGYQPTELVNHLFTEYLHVDDADTFSREFRNASAENKPFKAYYRLLRKDGKYTSLETRGHFFKGCFFGLARCVPAQSTRMMDTFLDLKMENEILKRKLVNMKQKQQQQNLESEKSSPITSSSEDRSETADMDDDEFDGDFDEEEFLPNAAHVYTPGVNTSYDMLESVSLFTGLRYDLGERSRGISLGLVGELTTVAQLPPSMPSTINSIERVTVHDEDEETNEQQKRVKKKRIEVEAPKICTDCGTTSAPEWRKGPKGPKTLCNACGLRWAKTSKRPDGSDI</sequence>
<dbReference type="OrthoDB" id="2162994at2759"/>
<evidence type="ECO:0000256" key="2">
    <source>
        <dbReference type="ARBA" id="ARBA00022771"/>
    </source>
</evidence>
<dbReference type="NCBIfam" id="TIGR00229">
    <property type="entry name" value="sensory_box"/>
    <property type="match status" value="1"/>
</dbReference>
<dbReference type="GO" id="GO:0008270">
    <property type="term" value="F:zinc ion binding"/>
    <property type="evidence" value="ECO:0007669"/>
    <property type="project" value="UniProtKB-KW"/>
</dbReference>
<evidence type="ECO:0000256" key="5">
    <source>
        <dbReference type="SAM" id="MobiDB-lite"/>
    </source>
</evidence>
<dbReference type="InterPro" id="IPR035965">
    <property type="entry name" value="PAS-like_dom_sf"/>
</dbReference>
<dbReference type="PANTHER" id="PTHR45658:SF18">
    <property type="entry name" value="PROTEIN GAT2"/>
    <property type="match status" value="1"/>
</dbReference>
<dbReference type="VEuPathDB" id="FungiDB:PHYBLDRAFT_77137"/>
<keyword evidence="2 4" id="KW-0863">Zinc-finger</keyword>
<dbReference type="AlphaFoldDB" id="A0A167PTN4"/>
<dbReference type="PANTHER" id="PTHR45658">
    <property type="entry name" value="GATA TRANSCRIPTION FACTOR"/>
    <property type="match status" value="1"/>
</dbReference>
<dbReference type="RefSeq" id="XP_018296558.1">
    <property type="nucleotide sequence ID" value="XM_018443229.1"/>
</dbReference>
<evidence type="ECO:0000259" key="6">
    <source>
        <dbReference type="PROSITE" id="PS50112"/>
    </source>
</evidence>
<accession>A0A167PTN4</accession>
<dbReference type="CDD" id="cd00130">
    <property type="entry name" value="PAS"/>
    <property type="match status" value="1"/>
</dbReference>
<feature type="domain" description="GATA-type" evidence="7">
    <location>
        <begin position="307"/>
        <end position="340"/>
    </location>
</feature>
<dbReference type="CDD" id="cd00202">
    <property type="entry name" value="ZnF_GATA"/>
    <property type="match status" value="1"/>
</dbReference>
<evidence type="ECO:0000256" key="1">
    <source>
        <dbReference type="ARBA" id="ARBA00022723"/>
    </source>
</evidence>
<dbReference type="InterPro" id="IPR051140">
    <property type="entry name" value="GATA_TF"/>
</dbReference>
<dbReference type="InParanoid" id="A0A167PTN4"/>
<dbReference type="InterPro" id="IPR013088">
    <property type="entry name" value="Znf_NHR/GATA"/>
</dbReference>
<evidence type="ECO:0000256" key="4">
    <source>
        <dbReference type="PROSITE-ProRule" id="PRU00094"/>
    </source>
</evidence>
<dbReference type="SUPFAM" id="SSF57716">
    <property type="entry name" value="Glucocorticoid receptor-like (DNA-binding domain)"/>
    <property type="match status" value="1"/>
</dbReference>
<dbReference type="Pfam" id="PF08447">
    <property type="entry name" value="PAS_3"/>
    <property type="match status" value="1"/>
</dbReference>
<reference evidence="9" key="1">
    <citation type="submission" date="2015-06" db="EMBL/GenBank/DDBJ databases">
        <title>Expansion of signal transduction pathways in fungi by whole-genome duplication.</title>
        <authorList>
            <consortium name="DOE Joint Genome Institute"/>
            <person name="Corrochano L.M."/>
            <person name="Kuo A."/>
            <person name="Marcet-Houben M."/>
            <person name="Polaino S."/>
            <person name="Salamov A."/>
            <person name="Villalobos J.M."/>
            <person name="Alvarez M.I."/>
            <person name="Avalos J."/>
            <person name="Benito E.P."/>
            <person name="Benoit I."/>
            <person name="Burger G."/>
            <person name="Camino L.P."/>
            <person name="Canovas D."/>
            <person name="Cerda-Olmedo E."/>
            <person name="Cheng J.-F."/>
            <person name="Dominguez A."/>
            <person name="Elias M."/>
            <person name="Eslava A.P."/>
            <person name="Glaser F."/>
            <person name="Grimwood J."/>
            <person name="Gutierrez G."/>
            <person name="Heitman J."/>
            <person name="Henrissat B."/>
            <person name="Iturriaga E.A."/>
            <person name="Lang B.F."/>
            <person name="Lavin J.L."/>
            <person name="Lee S."/>
            <person name="Li W."/>
            <person name="Lindquist E."/>
            <person name="Lopez-Garcia S."/>
            <person name="Luque E.M."/>
            <person name="Marcos A.T."/>
            <person name="Martin J."/>
            <person name="McCluskey K."/>
            <person name="Medina H.R."/>
            <person name="Miralles-Duran A."/>
            <person name="Miyazaki A."/>
            <person name="Munoz-Torres E."/>
            <person name="Oguiza J.A."/>
            <person name="Ohm R."/>
            <person name="Olmedo M."/>
            <person name="Orejas M."/>
            <person name="Ortiz-Castellanos L."/>
            <person name="Pisabarro A.G."/>
            <person name="Rodriguez-Romero J."/>
            <person name="Ruiz-Herrera J."/>
            <person name="Ruiz-Vazquez R."/>
            <person name="Sanz C."/>
            <person name="Schackwitz W."/>
            <person name="Schmutz J."/>
            <person name="Shahriari M."/>
            <person name="Shelest E."/>
            <person name="Silva-Franco F."/>
            <person name="Soanes D."/>
            <person name="Syed K."/>
            <person name="Tagua V.G."/>
            <person name="Talbot N.J."/>
            <person name="Thon M."/>
            <person name="De vries R.P."/>
            <person name="Wiebenga A."/>
            <person name="Yadav J.S."/>
            <person name="Braun E.L."/>
            <person name="Baker S."/>
            <person name="Garre V."/>
            <person name="Horwitz B."/>
            <person name="Torres-Martinez S."/>
            <person name="Idnurm A."/>
            <person name="Herrera-Estrella A."/>
            <person name="Gabaldon T."/>
            <person name="Grigoriev I.V."/>
        </authorList>
    </citation>
    <scope>NUCLEOTIDE SEQUENCE [LARGE SCALE GENOMIC DNA]</scope>
    <source>
        <strain evidence="9">NRRL 1555(-)</strain>
    </source>
</reference>
<feature type="domain" description="PAS" evidence="6">
    <location>
        <begin position="38"/>
        <end position="108"/>
    </location>
</feature>
<dbReference type="Gene3D" id="3.30.50.10">
    <property type="entry name" value="Erythroid Transcription Factor GATA-1, subunit A"/>
    <property type="match status" value="1"/>
</dbReference>
<dbReference type="Pfam" id="PF00320">
    <property type="entry name" value="GATA"/>
    <property type="match status" value="1"/>
</dbReference>
<dbReference type="EMBL" id="KV440973">
    <property type="protein sequence ID" value="OAD78518.1"/>
    <property type="molecule type" value="Genomic_DNA"/>
</dbReference>
<evidence type="ECO:0000313" key="8">
    <source>
        <dbReference type="EMBL" id="OAD78518.1"/>
    </source>
</evidence>
<dbReference type="SMR" id="A0A167PTN4"/>
<dbReference type="Gene3D" id="3.30.450.20">
    <property type="entry name" value="PAS domain"/>
    <property type="match status" value="1"/>
</dbReference>
<dbReference type="SMART" id="SM00401">
    <property type="entry name" value="ZnF_GATA"/>
    <property type="match status" value="1"/>
</dbReference>
<dbReference type="PROSITE" id="PS50114">
    <property type="entry name" value="GATA_ZN_FINGER_2"/>
    <property type="match status" value="1"/>
</dbReference>
<dbReference type="GO" id="GO:0006355">
    <property type="term" value="P:regulation of DNA-templated transcription"/>
    <property type="evidence" value="ECO:0007669"/>
    <property type="project" value="InterPro"/>
</dbReference>
<keyword evidence="9" id="KW-1185">Reference proteome</keyword>
<feature type="compositionally biased region" description="Acidic residues" evidence="5">
    <location>
        <begin position="201"/>
        <end position="212"/>
    </location>
</feature>
<evidence type="ECO:0000256" key="3">
    <source>
        <dbReference type="ARBA" id="ARBA00022833"/>
    </source>
</evidence>
<dbReference type="SMART" id="SM00091">
    <property type="entry name" value="PAS"/>
    <property type="match status" value="1"/>
</dbReference>
<feature type="region of interest" description="Disordered" evidence="5">
    <location>
        <begin position="173"/>
        <end position="212"/>
    </location>
</feature>
<dbReference type="InterPro" id="IPR000014">
    <property type="entry name" value="PAS"/>
</dbReference>
<keyword evidence="1" id="KW-0479">Metal-binding</keyword>
<feature type="region of interest" description="Disordered" evidence="5">
    <location>
        <begin position="1"/>
        <end position="21"/>
    </location>
</feature>
<name>A0A167PTN4_PHYB8</name>
<protein>
    <submittedName>
        <fullName evidence="8">GATA-type zinc finger transcription factor</fullName>
    </submittedName>
</protein>
<keyword evidence="3" id="KW-0862">Zinc</keyword>
<dbReference type="PROSITE" id="PS50112">
    <property type="entry name" value="PAS"/>
    <property type="match status" value="1"/>
</dbReference>
<dbReference type="SUPFAM" id="SSF55785">
    <property type="entry name" value="PYP-like sensor domain (PAS domain)"/>
    <property type="match status" value="1"/>
</dbReference>
<dbReference type="STRING" id="763407.A0A167PTN4"/>
<dbReference type="GO" id="GO:0043565">
    <property type="term" value="F:sequence-specific DNA binding"/>
    <property type="evidence" value="ECO:0007669"/>
    <property type="project" value="InterPro"/>
</dbReference>
<evidence type="ECO:0000259" key="7">
    <source>
        <dbReference type="PROSITE" id="PS50114"/>
    </source>
</evidence>
<gene>
    <name evidence="8" type="primary">MadB</name>
    <name evidence="8" type="ORF">PHYBLDRAFT_77137</name>
</gene>
<dbReference type="GeneID" id="29004135"/>
<evidence type="ECO:0000313" key="9">
    <source>
        <dbReference type="Proteomes" id="UP000077315"/>
    </source>
</evidence>